<evidence type="ECO:0000313" key="3">
    <source>
        <dbReference type="Proteomes" id="UP000192247"/>
    </source>
</evidence>
<reference evidence="2 3" key="1">
    <citation type="journal article" date="2017" name="Gigascience">
        <title>Draft genome of the honey bee ectoparasitic mite, Tropilaelaps mercedesae, is shaped by the parasitic life history.</title>
        <authorList>
            <person name="Dong X."/>
            <person name="Armstrong S.D."/>
            <person name="Xia D."/>
            <person name="Makepeace B.L."/>
            <person name="Darby A.C."/>
            <person name="Kadowaki T."/>
        </authorList>
    </citation>
    <scope>NUCLEOTIDE SEQUENCE [LARGE SCALE GENOMIC DNA]</scope>
    <source>
        <strain evidence="2">Wuxi-XJTLU</strain>
    </source>
</reference>
<comment type="caution">
    <text evidence="2">The sequence shown here is derived from an EMBL/GenBank/DDBJ whole genome shotgun (WGS) entry which is preliminary data.</text>
</comment>
<dbReference type="PROSITE" id="PS50835">
    <property type="entry name" value="IG_LIKE"/>
    <property type="match status" value="1"/>
</dbReference>
<dbReference type="AlphaFoldDB" id="A0A1V9X9R4"/>
<proteinExistence type="predicted"/>
<keyword evidence="2" id="KW-0808">Transferase</keyword>
<dbReference type="STRING" id="418985.A0A1V9X9R4"/>
<sequence length="107" mass="12064">MEFKLHVKKQLQNFTKSTGDTLKLRCDFGGVPNNAKLKITWLKNEASLDDYDDERIMIRNAGLHSTRLRIADLAFLDSGFYTCRAESVDGQYGTAESTSMVKIRASV</sequence>
<dbReference type="SUPFAM" id="SSF48726">
    <property type="entry name" value="Immunoglobulin"/>
    <property type="match status" value="1"/>
</dbReference>
<dbReference type="InterPro" id="IPR013098">
    <property type="entry name" value="Ig_I-set"/>
</dbReference>
<gene>
    <name evidence="2" type="ORF">BIW11_01736</name>
</gene>
<name>A0A1V9X9R4_9ACAR</name>
<dbReference type="Gene3D" id="2.60.40.10">
    <property type="entry name" value="Immunoglobulins"/>
    <property type="match status" value="1"/>
</dbReference>
<dbReference type="OrthoDB" id="6133584at2759"/>
<feature type="non-terminal residue" evidence="2">
    <location>
        <position position="107"/>
    </location>
</feature>
<keyword evidence="2" id="KW-0812">Transmembrane</keyword>
<keyword evidence="2" id="KW-0418">Kinase</keyword>
<dbReference type="SMART" id="SM00409">
    <property type="entry name" value="IG"/>
    <property type="match status" value="1"/>
</dbReference>
<dbReference type="Proteomes" id="UP000192247">
    <property type="component" value="Unassembled WGS sequence"/>
</dbReference>
<dbReference type="InterPro" id="IPR036179">
    <property type="entry name" value="Ig-like_dom_sf"/>
</dbReference>
<evidence type="ECO:0000313" key="2">
    <source>
        <dbReference type="EMBL" id="OQR70123.1"/>
    </source>
</evidence>
<dbReference type="InterPro" id="IPR013783">
    <property type="entry name" value="Ig-like_fold"/>
</dbReference>
<dbReference type="EMBL" id="MNPL01018521">
    <property type="protein sequence ID" value="OQR70123.1"/>
    <property type="molecule type" value="Genomic_DNA"/>
</dbReference>
<protein>
    <submittedName>
        <fullName evidence="2">Tyrosine-protein kinase transmembrane receptor ROR1-like</fullName>
    </submittedName>
</protein>
<evidence type="ECO:0000259" key="1">
    <source>
        <dbReference type="PROSITE" id="PS50835"/>
    </source>
</evidence>
<dbReference type="Pfam" id="PF07679">
    <property type="entry name" value="I-set"/>
    <property type="match status" value="1"/>
</dbReference>
<accession>A0A1V9X9R4</accession>
<dbReference type="InterPro" id="IPR003599">
    <property type="entry name" value="Ig_sub"/>
</dbReference>
<organism evidence="2 3">
    <name type="scientific">Tropilaelaps mercedesae</name>
    <dbReference type="NCBI Taxonomy" id="418985"/>
    <lineage>
        <taxon>Eukaryota</taxon>
        <taxon>Metazoa</taxon>
        <taxon>Ecdysozoa</taxon>
        <taxon>Arthropoda</taxon>
        <taxon>Chelicerata</taxon>
        <taxon>Arachnida</taxon>
        <taxon>Acari</taxon>
        <taxon>Parasitiformes</taxon>
        <taxon>Mesostigmata</taxon>
        <taxon>Gamasina</taxon>
        <taxon>Dermanyssoidea</taxon>
        <taxon>Laelapidae</taxon>
        <taxon>Tropilaelaps</taxon>
    </lineage>
</organism>
<keyword evidence="2" id="KW-0472">Membrane</keyword>
<dbReference type="InterPro" id="IPR007110">
    <property type="entry name" value="Ig-like_dom"/>
</dbReference>
<keyword evidence="2" id="KW-0675">Receptor</keyword>
<keyword evidence="3" id="KW-1185">Reference proteome</keyword>
<dbReference type="InParanoid" id="A0A1V9X9R4"/>
<dbReference type="SMART" id="SM00408">
    <property type="entry name" value="IGc2"/>
    <property type="match status" value="1"/>
</dbReference>
<dbReference type="GO" id="GO:0016301">
    <property type="term" value="F:kinase activity"/>
    <property type="evidence" value="ECO:0007669"/>
    <property type="project" value="UniProtKB-KW"/>
</dbReference>
<dbReference type="InterPro" id="IPR003598">
    <property type="entry name" value="Ig_sub2"/>
</dbReference>
<feature type="domain" description="Ig-like" evidence="1">
    <location>
        <begin position="19"/>
        <end position="101"/>
    </location>
</feature>